<name>A0A319CME1_9EURO</name>
<dbReference type="VEuPathDB" id="FungiDB:BO82DRAFT_181533"/>
<organism evidence="2 3">
    <name type="scientific">Aspergillus uvarum CBS 121591</name>
    <dbReference type="NCBI Taxonomy" id="1448315"/>
    <lineage>
        <taxon>Eukaryota</taxon>
        <taxon>Fungi</taxon>
        <taxon>Dikarya</taxon>
        <taxon>Ascomycota</taxon>
        <taxon>Pezizomycotina</taxon>
        <taxon>Eurotiomycetes</taxon>
        <taxon>Eurotiomycetidae</taxon>
        <taxon>Eurotiales</taxon>
        <taxon>Aspergillaceae</taxon>
        <taxon>Aspergillus</taxon>
        <taxon>Aspergillus subgen. Circumdati</taxon>
    </lineage>
</organism>
<dbReference type="Proteomes" id="UP000248340">
    <property type="component" value="Unassembled WGS sequence"/>
</dbReference>
<feature type="transmembrane region" description="Helical" evidence="1">
    <location>
        <begin position="64"/>
        <end position="83"/>
    </location>
</feature>
<reference evidence="2 3" key="1">
    <citation type="submission" date="2016-12" db="EMBL/GenBank/DDBJ databases">
        <title>The genomes of Aspergillus section Nigri reveals drivers in fungal speciation.</title>
        <authorList>
            <consortium name="DOE Joint Genome Institute"/>
            <person name="Vesth T.C."/>
            <person name="Nybo J."/>
            <person name="Theobald S."/>
            <person name="Brandl J."/>
            <person name="Frisvad J.C."/>
            <person name="Nielsen K.F."/>
            <person name="Lyhne E.K."/>
            <person name="Kogle M.E."/>
            <person name="Kuo A."/>
            <person name="Riley R."/>
            <person name="Clum A."/>
            <person name="Nolan M."/>
            <person name="Lipzen A."/>
            <person name="Salamov A."/>
            <person name="Henrissat B."/>
            <person name="Wiebenga A."/>
            <person name="De Vries R.P."/>
            <person name="Grigoriev I.V."/>
            <person name="Mortensen U.H."/>
            <person name="Andersen M.R."/>
            <person name="Baker S.E."/>
        </authorList>
    </citation>
    <scope>NUCLEOTIDE SEQUENCE [LARGE SCALE GENOMIC DNA]</scope>
    <source>
        <strain evidence="2 3">CBS 121591</strain>
    </source>
</reference>
<proteinExistence type="predicted"/>
<keyword evidence="1" id="KW-0812">Transmembrane</keyword>
<accession>A0A319CME1</accession>
<dbReference type="AlphaFoldDB" id="A0A319CME1"/>
<gene>
    <name evidence="2" type="ORF">BO82DRAFT_181533</name>
</gene>
<evidence type="ECO:0000313" key="3">
    <source>
        <dbReference type="Proteomes" id="UP000248340"/>
    </source>
</evidence>
<evidence type="ECO:0000313" key="2">
    <source>
        <dbReference type="EMBL" id="PYH85201.1"/>
    </source>
</evidence>
<sequence length="100" mass="11370">MITTTDNAKDNDDHGMLLHSPAWLLPAFSLFFIFCKYLFSYALPCLDGCYMVKGNKRRLRRASPVWVIGIIDSGLYIGLYSFIEDGRLNLTVDDVVEDDT</sequence>
<protein>
    <submittedName>
        <fullName evidence="2">Uncharacterized protein</fullName>
    </submittedName>
</protein>
<dbReference type="RefSeq" id="XP_025495401.1">
    <property type="nucleotide sequence ID" value="XM_025630432.1"/>
</dbReference>
<dbReference type="EMBL" id="KZ821680">
    <property type="protein sequence ID" value="PYH85201.1"/>
    <property type="molecule type" value="Genomic_DNA"/>
</dbReference>
<keyword evidence="1" id="KW-0472">Membrane</keyword>
<feature type="transmembrane region" description="Helical" evidence="1">
    <location>
        <begin position="23"/>
        <end position="43"/>
    </location>
</feature>
<keyword evidence="3" id="KW-1185">Reference proteome</keyword>
<dbReference type="GeneID" id="37133173"/>
<keyword evidence="1" id="KW-1133">Transmembrane helix</keyword>
<evidence type="ECO:0000256" key="1">
    <source>
        <dbReference type="SAM" id="Phobius"/>
    </source>
</evidence>